<dbReference type="Pfam" id="PF05000">
    <property type="entry name" value="RNA_pol_Rpb1_4"/>
    <property type="match status" value="1"/>
</dbReference>
<dbReference type="Pfam" id="PF04997">
    <property type="entry name" value="RNA_pol_Rpb1_1"/>
    <property type="match status" value="1"/>
</dbReference>
<dbReference type="Gene3D" id="4.10.860.120">
    <property type="entry name" value="RNA polymerase II, clamp domain"/>
    <property type="match status" value="1"/>
</dbReference>
<dbReference type="InterPro" id="IPR000722">
    <property type="entry name" value="RNA_pol_asu"/>
</dbReference>
<evidence type="ECO:0000259" key="9">
    <source>
        <dbReference type="SMART" id="SM00663"/>
    </source>
</evidence>
<dbReference type="SMART" id="SM00663">
    <property type="entry name" value="RPOLA_N"/>
    <property type="match status" value="1"/>
</dbReference>
<dbReference type="EMBL" id="PGYQ01000007">
    <property type="protein sequence ID" value="PKL72326.1"/>
    <property type="molecule type" value="Genomic_DNA"/>
</dbReference>
<keyword evidence="5 7" id="KW-0804">Transcription</keyword>
<dbReference type="Gene3D" id="1.10.40.90">
    <property type="match status" value="1"/>
</dbReference>
<evidence type="ECO:0000256" key="4">
    <source>
        <dbReference type="ARBA" id="ARBA00022723"/>
    </source>
</evidence>
<dbReference type="Gene3D" id="2.40.50.100">
    <property type="match status" value="2"/>
</dbReference>
<evidence type="ECO:0000256" key="1">
    <source>
        <dbReference type="ARBA" id="ARBA00022478"/>
    </source>
</evidence>
<dbReference type="PANTHER" id="PTHR19376:SF54">
    <property type="entry name" value="DNA-DIRECTED RNA POLYMERASE SUBUNIT BETA"/>
    <property type="match status" value="1"/>
</dbReference>
<keyword evidence="4 7" id="KW-0479">Metal-binding</keyword>
<dbReference type="Gene3D" id="1.10.150.390">
    <property type="match status" value="1"/>
</dbReference>
<dbReference type="CDD" id="cd02655">
    <property type="entry name" value="RNAP_beta'_C"/>
    <property type="match status" value="1"/>
</dbReference>
<keyword evidence="7" id="KW-0460">Magnesium</keyword>
<dbReference type="GO" id="GO:0006351">
    <property type="term" value="P:DNA-templated transcription"/>
    <property type="evidence" value="ECO:0007669"/>
    <property type="project" value="UniProtKB-UniRule"/>
</dbReference>
<comment type="similarity">
    <text evidence="7 8">Belongs to the RNA polymerase beta' chain family.</text>
</comment>
<dbReference type="GO" id="GO:0008270">
    <property type="term" value="F:zinc ion binding"/>
    <property type="evidence" value="ECO:0007669"/>
    <property type="project" value="UniProtKB-UniRule"/>
</dbReference>
<evidence type="ECO:0000313" key="11">
    <source>
        <dbReference type="Proteomes" id="UP000233414"/>
    </source>
</evidence>
<keyword evidence="1 7" id="KW-0240">DNA-directed RNA polymerase</keyword>
<feature type="domain" description="RNA polymerase N-terminal" evidence="9">
    <location>
        <begin position="308"/>
        <end position="590"/>
    </location>
</feature>
<feature type="binding site" evidence="7">
    <location>
        <position position="944"/>
    </location>
    <ligand>
        <name>Zn(2+)</name>
        <dbReference type="ChEBI" id="CHEBI:29105"/>
        <label>2</label>
    </ligand>
</feature>
<protein>
    <recommendedName>
        <fullName evidence="7">DNA-directed RNA polymerase subunit beta'</fullName>
        <shortName evidence="7">RNAP subunit beta'</shortName>
        <ecNumber evidence="7">2.7.7.6</ecNumber>
    </recommendedName>
    <alternativeName>
        <fullName evidence="7">RNA polymerase subunit beta'</fullName>
    </alternativeName>
    <alternativeName>
        <fullName evidence="7">Transcriptase subunit beta'</fullName>
    </alternativeName>
</protein>
<comment type="function">
    <text evidence="7 8">DNA-dependent RNA polymerase catalyzes the transcription of DNA into RNA using the four ribonucleoside triphosphates as substrates.</text>
</comment>
<evidence type="ECO:0000256" key="2">
    <source>
        <dbReference type="ARBA" id="ARBA00022679"/>
    </source>
</evidence>
<dbReference type="InterPro" id="IPR042102">
    <property type="entry name" value="RNA_pol_Rpb1_3_sf"/>
</dbReference>
<comment type="cofactor">
    <cofactor evidence="7">
        <name>Mg(2+)</name>
        <dbReference type="ChEBI" id="CHEBI:18420"/>
    </cofactor>
    <text evidence="7">Binds 1 Mg(2+) ion per subunit.</text>
</comment>
<dbReference type="InterPro" id="IPR045867">
    <property type="entry name" value="DNA-dir_RpoC_beta_prime"/>
</dbReference>
<dbReference type="Pfam" id="PF04998">
    <property type="entry name" value="RNA_pol_Rpb1_5"/>
    <property type="match status" value="1"/>
</dbReference>
<feature type="binding site" evidence="7">
    <location>
        <position position="536"/>
    </location>
    <ligand>
        <name>Mg(2+)</name>
        <dbReference type="ChEBI" id="CHEBI:18420"/>
    </ligand>
</feature>
<dbReference type="NCBIfam" id="TIGR02386">
    <property type="entry name" value="rpoC_TIGR"/>
    <property type="match status" value="1"/>
</dbReference>
<sequence>MSINFFDFNAIKLKVASPEDILNWSFGEVTKPETINYRTQKPERDGLFCEKIFGPVKDWECACGKYRRIRYKGIICDKCGVEVAKNVIRRERMGHIKLVAPVSHIWFLRGVPSKIGLLLDMSVQNLEKIVYFAGFIVTEVKEELKNDILKQVEDEFKIISSDLKLEFDKQVDEIKKDITQKLNQEKKEKTEIKKELVKEIKFSQQTFAEKFKKVKEALKTTKEEVANIRLAKVLSKNEYQNLSSKYGNIFEVGIGAEAIHKLLSGLDLEKLIIILEKELLESDSTKKEKIICRLKLIKNLIINKIKPEWMILTVVPVLPPDLRPMVQLDGGRFASSDLNDLYRRIINRNNRLKRLIELNAPEVICRNEKRMLQEAVDSLIDNSVRHGKTVIASTGQKRNLKSIADMLKGKQGRFRQNLLGKRVDYSGRSVIVVGPNLKLHQCGIPKTMALELFKPFVISKLIKQEYAHNVRSAGYLIEEGKKEVWDILEGITNESYVLLNRAPTLHRLGIQAFKPILIEGKAIQIHPMVCAAFNADFDGDQMAVHVPLTVEAKNEAKELMLSSKNLLKPSTGDPIAVPTQDMIVGSFYLTYIKKLDRDTSSRKIKVFSSKNEALLAYDLKKISIQEVIKVRTEQGIIEMTPGKIIFNSVLPVELKDYNTFFDKKAVVQLVKKSLFLFKEEKTAILLDKIKEITLKHLTQAGFSWGIDELPDLPEKHKIIKLAENKISEIQNQFNEALLTEEERYNKIIEIWTETKDEIIQMCKNILDEKSSAYYMIESGARGSITQTTQMMGMKGLVVNPKGDIIELPIKSSFKEGFDTLEYFISSHGARKGLSDTALRTASAGYLTRRLVDVAQGVIITEEDCGDEEGIVLMKEASEKIGETLAKRVLGRVILENIIDPKTKKILIKKGTLISFKEVKILEELDLKQIKIRSVIGCRSLSGICQKCYGWDLGYNRLATMGTAVGVIAAESIGEPGTQLTMRTFHTGGVAGQDITQGLPRVGEVFEARLTKRKAFISEVDGKIIKIIEEGKEKKVLIKHEGLTEDTYKIKDEKILVKNGQEIKKGDVLFKQGKKEKEVVVLKNGKVKILKGKIKVIFSEEKIKEYLIPIGYILKVHEGELITKGDALTEGNLDLEELFRFKGKRVAQRYILEEIQYIYSSQGQKVSDKHMEIIIRQMFSKVLVQDPGESDFLKGEIISQTFLKKINEKLIKEKKNIIKGKELFLGITKVSLLTESWLSAASFQETARVLIDAAVSGRVDELTGLKENIIIGHLIPAGTGYKKS</sequence>
<keyword evidence="3 7" id="KW-0548">Nucleotidyltransferase</keyword>
<dbReference type="InterPro" id="IPR007080">
    <property type="entry name" value="RNA_pol_Rpb1_1"/>
</dbReference>
<name>A0A2N1UND3_9BACT</name>
<keyword evidence="2 7" id="KW-0808">Transferase</keyword>
<feature type="binding site" evidence="7">
    <location>
        <position position="538"/>
    </location>
    <ligand>
        <name>Mg(2+)</name>
        <dbReference type="ChEBI" id="CHEBI:18420"/>
    </ligand>
</feature>
<dbReference type="CDD" id="cd01609">
    <property type="entry name" value="RNAP_beta'_N"/>
    <property type="match status" value="1"/>
</dbReference>
<evidence type="ECO:0000313" key="10">
    <source>
        <dbReference type="EMBL" id="PKL72326.1"/>
    </source>
</evidence>
<evidence type="ECO:0000256" key="5">
    <source>
        <dbReference type="ARBA" id="ARBA00023163"/>
    </source>
</evidence>
<gene>
    <name evidence="7 10" type="primary">rpoC</name>
    <name evidence="10" type="ORF">CVV26_02060</name>
</gene>
<evidence type="ECO:0000256" key="8">
    <source>
        <dbReference type="RuleBase" id="RU004279"/>
    </source>
</evidence>
<feature type="binding site" evidence="7">
    <location>
        <position position="540"/>
    </location>
    <ligand>
        <name>Mg(2+)</name>
        <dbReference type="ChEBI" id="CHEBI:18420"/>
    </ligand>
</feature>
<dbReference type="PANTHER" id="PTHR19376">
    <property type="entry name" value="DNA-DIRECTED RNA POLYMERASE"/>
    <property type="match status" value="1"/>
</dbReference>
<dbReference type="GO" id="GO:0000428">
    <property type="term" value="C:DNA-directed RNA polymerase complex"/>
    <property type="evidence" value="ECO:0007669"/>
    <property type="project" value="UniProtKB-KW"/>
</dbReference>
<dbReference type="SUPFAM" id="SSF64484">
    <property type="entry name" value="beta and beta-prime subunits of DNA dependent RNA-polymerase"/>
    <property type="match status" value="1"/>
</dbReference>
<dbReference type="Proteomes" id="UP000233414">
    <property type="component" value="Unassembled WGS sequence"/>
</dbReference>
<dbReference type="Pfam" id="PF00623">
    <property type="entry name" value="RNA_pol_Rpb1_2"/>
    <property type="match status" value="2"/>
</dbReference>
<feature type="binding site" evidence="7">
    <location>
        <position position="61"/>
    </location>
    <ligand>
        <name>Zn(2+)</name>
        <dbReference type="ChEBI" id="CHEBI:29105"/>
        <label>1</label>
    </ligand>
</feature>
<dbReference type="Pfam" id="PF04983">
    <property type="entry name" value="RNA_pol_Rpb1_3"/>
    <property type="match status" value="1"/>
</dbReference>
<accession>A0A2N1UND3</accession>
<dbReference type="Gene3D" id="2.40.40.20">
    <property type="match status" value="1"/>
</dbReference>
<comment type="subunit">
    <text evidence="7">The RNAP catalytic core consists of 2 alpha, 1 beta, 1 beta' and 1 omega subunit. When a sigma factor is associated with the core the holoenzyme is formed, which can initiate transcription.</text>
</comment>
<dbReference type="GO" id="GO:0000287">
    <property type="term" value="F:magnesium ion binding"/>
    <property type="evidence" value="ECO:0007669"/>
    <property type="project" value="UniProtKB-UniRule"/>
</dbReference>
<feature type="binding site" evidence="7">
    <location>
        <position position="63"/>
    </location>
    <ligand>
        <name>Zn(2+)</name>
        <dbReference type="ChEBI" id="CHEBI:29105"/>
        <label>1</label>
    </ligand>
</feature>
<feature type="binding site" evidence="7">
    <location>
        <position position="937"/>
    </location>
    <ligand>
        <name>Zn(2+)</name>
        <dbReference type="ChEBI" id="CHEBI:29105"/>
        <label>2</label>
    </ligand>
</feature>
<dbReference type="GO" id="GO:0003677">
    <property type="term" value="F:DNA binding"/>
    <property type="evidence" value="ECO:0007669"/>
    <property type="project" value="UniProtKB-UniRule"/>
</dbReference>
<comment type="cofactor">
    <cofactor evidence="7">
        <name>Zn(2+)</name>
        <dbReference type="ChEBI" id="CHEBI:29105"/>
    </cofactor>
    <text evidence="7">Binds 2 Zn(2+) ions per subunit.</text>
</comment>
<keyword evidence="7" id="KW-0862">Zinc</keyword>
<dbReference type="InterPro" id="IPR012754">
    <property type="entry name" value="DNA-dir_RpoC_beta_prime_bact"/>
</dbReference>
<dbReference type="InterPro" id="IPR007083">
    <property type="entry name" value="RNA_pol_Rpb1_4"/>
</dbReference>
<feature type="binding site" evidence="7">
    <location>
        <position position="76"/>
    </location>
    <ligand>
        <name>Zn(2+)</name>
        <dbReference type="ChEBI" id="CHEBI:29105"/>
        <label>1</label>
    </ligand>
</feature>
<evidence type="ECO:0000256" key="3">
    <source>
        <dbReference type="ARBA" id="ARBA00022695"/>
    </source>
</evidence>
<dbReference type="EC" id="2.7.7.6" evidence="7"/>
<dbReference type="InterPro" id="IPR044893">
    <property type="entry name" value="RNA_pol_Rpb1_clamp_domain"/>
</dbReference>
<evidence type="ECO:0000256" key="7">
    <source>
        <dbReference type="HAMAP-Rule" id="MF_01322"/>
    </source>
</evidence>
<dbReference type="GO" id="GO:0003899">
    <property type="term" value="F:DNA-directed RNA polymerase activity"/>
    <property type="evidence" value="ECO:0007669"/>
    <property type="project" value="UniProtKB-UniRule"/>
</dbReference>
<feature type="binding site" evidence="7">
    <location>
        <position position="947"/>
    </location>
    <ligand>
        <name>Zn(2+)</name>
        <dbReference type="ChEBI" id="CHEBI:29105"/>
        <label>2</label>
    </ligand>
</feature>
<dbReference type="Gene3D" id="1.10.132.30">
    <property type="match status" value="1"/>
</dbReference>
<dbReference type="Gene3D" id="1.10.1790.20">
    <property type="match status" value="1"/>
</dbReference>
<proteinExistence type="inferred from homology"/>
<dbReference type="HAMAP" id="MF_01322">
    <property type="entry name" value="RNApol_bact_RpoC"/>
    <property type="match status" value="1"/>
</dbReference>
<feature type="binding site" evidence="7">
    <location>
        <position position="864"/>
    </location>
    <ligand>
        <name>Zn(2+)</name>
        <dbReference type="ChEBI" id="CHEBI:29105"/>
        <label>2</label>
    </ligand>
</feature>
<evidence type="ECO:0000256" key="6">
    <source>
        <dbReference type="ARBA" id="ARBA00048552"/>
    </source>
</evidence>
<feature type="binding site" evidence="7">
    <location>
        <position position="79"/>
    </location>
    <ligand>
        <name>Zn(2+)</name>
        <dbReference type="ChEBI" id="CHEBI:29105"/>
        <label>1</label>
    </ligand>
</feature>
<dbReference type="InterPro" id="IPR007066">
    <property type="entry name" value="RNA_pol_Rpb1_3"/>
</dbReference>
<dbReference type="InterPro" id="IPR007081">
    <property type="entry name" value="RNA_pol_Rpb1_5"/>
</dbReference>
<dbReference type="InterPro" id="IPR038120">
    <property type="entry name" value="Rpb1_funnel_sf"/>
</dbReference>
<organism evidence="10 11">
    <name type="scientific">Candidatus Kuenenbacteria bacterium HGW-Kuenenbacteria-1</name>
    <dbReference type="NCBI Taxonomy" id="2013812"/>
    <lineage>
        <taxon>Bacteria</taxon>
        <taxon>Candidatus Kueneniibacteriota</taxon>
    </lineage>
</organism>
<comment type="catalytic activity">
    <reaction evidence="6 7 8">
        <text>RNA(n) + a ribonucleoside 5'-triphosphate = RNA(n+1) + diphosphate</text>
        <dbReference type="Rhea" id="RHEA:21248"/>
        <dbReference type="Rhea" id="RHEA-COMP:14527"/>
        <dbReference type="Rhea" id="RHEA-COMP:17342"/>
        <dbReference type="ChEBI" id="CHEBI:33019"/>
        <dbReference type="ChEBI" id="CHEBI:61557"/>
        <dbReference type="ChEBI" id="CHEBI:140395"/>
        <dbReference type="EC" id="2.7.7.6"/>
    </reaction>
</comment>
<reference evidence="10 11" key="1">
    <citation type="journal article" date="2017" name="ISME J.">
        <title>Potential for microbial H2 and metal transformations associated with novel bacteria and archaea in deep terrestrial subsurface sediments.</title>
        <authorList>
            <person name="Hernsdorf A.W."/>
            <person name="Amano Y."/>
            <person name="Miyakawa K."/>
            <person name="Ise K."/>
            <person name="Suzuki Y."/>
            <person name="Anantharaman K."/>
            <person name="Probst A."/>
            <person name="Burstein D."/>
            <person name="Thomas B.C."/>
            <person name="Banfield J.F."/>
        </authorList>
    </citation>
    <scope>NUCLEOTIDE SEQUENCE [LARGE SCALE GENOMIC DNA]</scope>
    <source>
        <strain evidence="10">HGW-Kuenenbacteria-1</strain>
    </source>
</reference>
<dbReference type="Gene3D" id="1.10.274.100">
    <property type="entry name" value="RNA polymerase Rpb1, domain 3"/>
    <property type="match status" value="2"/>
</dbReference>
<dbReference type="InterPro" id="IPR006592">
    <property type="entry name" value="RNA_pol_N"/>
</dbReference>
<comment type="caution">
    <text evidence="10">The sequence shown here is derived from an EMBL/GenBank/DDBJ whole genome shotgun (WGS) entry which is preliminary data.</text>
</comment>